<accession>A0AAD5DCN4</accession>
<evidence type="ECO:0000313" key="1">
    <source>
        <dbReference type="EMBL" id="KAI7758253.1"/>
    </source>
</evidence>
<keyword evidence="2" id="KW-1185">Reference proteome</keyword>
<comment type="caution">
    <text evidence="1">The sequence shown here is derived from an EMBL/GenBank/DDBJ whole genome shotgun (WGS) entry which is preliminary data.</text>
</comment>
<dbReference type="Proteomes" id="UP001206925">
    <property type="component" value="Unassembled WGS sequence"/>
</dbReference>
<protein>
    <submittedName>
        <fullName evidence="1">Uncharacterized protein</fullName>
    </submittedName>
</protein>
<gene>
    <name evidence="1" type="ORF">M8C21_016940</name>
</gene>
<reference evidence="1" key="1">
    <citation type="submission" date="2022-06" db="EMBL/GenBank/DDBJ databases">
        <title>Uncovering the hologenomic basis of an extraordinary plant invasion.</title>
        <authorList>
            <person name="Bieker V.C."/>
            <person name="Martin M.D."/>
            <person name="Gilbert T."/>
            <person name="Hodgins K."/>
            <person name="Battlay P."/>
            <person name="Petersen B."/>
            <person name="Wilson J."/>
        </authorList>
    </citation>
    <scope>NUCLEOTIDE SEQUENCE</scope>
    <source>
        <strain evidence="1">AA19_3_7</strain>
        <tissue evidence="1">Leaf</tissue>
    </source>
</reference>
<evidence type="ECO:0000313" key="2">
    <source>
        <dbReference type="Proteomes" id="UP001206925"/>
    </source>
</evidence>
<dbReference type="PANTHER" id="PTHR12459:SF15">
    <property type="entry name" value="TRANSMEMBRANE PROTEIN 135"/>
    <property type="match status" value="1"/>
</dbReference>
<sequence length="139" mass="15693">DGYNKRWRIFTASVKGFVIGAGIKGAYKRAVPVYLPVYLIPALIVHRQGLGKRIWTCFLFRIFKRCNVTMLALGTFPTGLSLAIEKKSRRIEISLYCLARAIESFFTTMSDIDKLQAVISTEVGSDVKLKTEFIQPVRS</sequence>
<dbReference type="AlphaFoldDB" id="A0AAD5DCN4"/>
<dbReference type="PANTHER" id="PTHR12459">
    <property type="entry name" value="TRANSMEMBRANE PROTEIN 135-RELATED"/>
    <property type="match status" value="1"/>
</dbReference>
<dbReference type="InterPro" id="IPR026749">
    <property type="entry name" value="Tmem135"/>
</dbReference>
<proteinExistence type="predicted"/>
<organism evidence="1 2">
    <name type="scientific">Ambrosia artemisiifolia</name>
    <name type="common">Common ragweed</name>
    <dbReference type="NCBI Taxonomy" id="4212"/>
    <lineage>
        <taxon>Eukaryota</taxon>
        <taxon>Viridiplantae</taxon>
        <taxon>Streptophyta</taxon>
        <taxon>Embryophyta</taxon>
        <taxon>Tracheophyta</taxon>
        <taxon>Spermatophyta</taxon>
        <taxon>Magnoliopsida</taxon>
        <taxon>eudicotyledons</taxon>
        <taxon>Gunneridae</taxon>
        <taxon>Pentapetalae</taxon>
        <taxon>asterids</taxon>
        <taxon>campanulids</taxon>
        <taxon>Asterales</taxon>
        <taxon>Asteraceae</taxon>
        <taxon>Asteroideae</taxon>
        <taxon>Heliantheae alliance</taxon>
        <taxon>Heliantheae</taxon>
        <taxon>Ambrosia</taxon>
    </lineage>
</organism>
<feature type="non-terminal residue" evidence="1">
    <location>
        <position position="139"/>
    </location>
</feature>
<dbReference type="EMBL" id="JAMZMK010000013">
    <property type="protein sequence ID" value="KAI7758253.1"/>
    <property type="molecule type" value="Genomic_DNA"/>
</dbReference>
<name>A0AAD5DCN4_AMBAR</name>